<evidence type="ECO:0000313" key="4">
    <source>
        <dbReference type="Proteomes" id="UP000614601"/>
    </source>
</evidence>
<keyword evidence="4" id="KW-1185">Reference proteome</keyword>
<reference evidence="3" key="1">
    <citation type="submission" date="2020-09" db="EMBL/GenBank/DDBJ databases">
        <authorList>
            <person name="Kikuchi T."/>
        </authorList>
    </citation>
    <scope>NUCLEOTIDE SEQUENCE</scope>
    <source>
        <strain evidence="3">SH1</strain>
    </source>
</reference>
<proteinExistence type="predicted"/>
<gene>
    <name evidence="3" type="ORF">BOKJ2_LOCUS5961</name>
</gene>
<dbReference type="EMBL" id="CAJFDH010000003">
    <property type="protein sequence ID" value="CAD5215174.1"/>
    <property type="molecule type" value="Genomic_DNA"/>
</dbReference>
<dbReference type="Proteomes" id="UP000614601">
    <property type="component" value="Unassembled WGS sequence"/>
</dbReference>
<dbReference type="InterPro" id="IPR002716">
    <property type="entry name" value="PIN_dom"/>
</dbReference>
<name>A0A811KJ78_9BILA</name>
<comment type="caution">
    <text evidence="3">The sequence shown here is derived from an EMBL/GenBank/DDBJ whole genome shotgun (WGS) entry which is preliminary data.</text>
</comment>
<evidence type="ECO:0000256" key="1">
    <source>
        <dbReference type="SAM" id="MobiDB-lite"/>
    </source>
</evidence>
<dbReference type="InterPro" id="IPR029060">
    <property type="entry name" value="PIN-like_dom_sf"/>
</dbReference>
<dbReference type="Gene3D" id="3.40.50.1010">
    <property type="entry name" value="5'-nuclease"/>
    <property type="match status" value="1"/>
</dbReference>
<dbReference type="AlphaFoldDB" id="A0A811KJ78"/>
<dbReference type="Proteomes" id="UP000783686">
    <property type="component" value="Unassembled WGS sequence"/>
</dbReference>
<dbReference type="SUPFAM" id="SSF88723">
    <property type="entry name" value="PIN domain-like"/>
    <property type="match status" value="1"/>
</dbReference>
<evidence type="ECO:0000313" key="3">
    <source>
        <dbReference type="EMBL" id="CAD5215174.1"/>
    </source>
</evidence>
<dbReference type="SMART" id="SM00670">
    <property type="entry name" value="PINc"/>
    <property type="match status" value="1"/>
</dbReference>
<protein>
    <recommendedName>
        <fullName evidence="2">PIN domain-containing protein</fullName>
    </recommendedName>
</protein>
<feature type="compositionally biased region" description="Basic residues" evidence="1">
    <location>
        <begin position="29"/>
        <end position="40"/>
    </location>
</feature>
<feature type="region of interest" description="Disordered" evidence="1">
    <location>
        <begin position="23"/>
        <end position="42"/>
    </location>
</feature>
<dbReference type="OrthoDB" id="2017974at2759"/>
<accession>A0A811KJ78</accession>
<sequence>MRVNEIDSLHSLSVDCLDREFGNLERPKSSPRNHPNRPRRRNNENYLLQPEFALSLFFEPTEVSLWNENLRWSLNKVFNGSDEVSKALLFDYRNSLIISKKARLSDKTVYPDHVGISEKCRDLKKKTVTVVNFNDDLHERSLSLLKNTNRKNEAYNKITVLRRSIDNSKKQPTNKEKTKPADTLESDTNCILNLIKRFEEENDQNLLAEAVNKCLKAVELVYVCVLELVNSGSSANDVRIPVLNKTASALEKVYIKCYKEKSADDIDLASSSNSVKDVLQSHFKRFATSVMALHCDFITKLRRLISDYDWDFILTLRDLSTNKLWLLKARDSVKDDANGRRSIELVRSFLYNDFMTQGFIQLALSKTFKAKAAVNVLCDIDDFNFYINFFLKASIVRRDKSSPWSAIRSSLDNNHLETNLIALYSHLQHESENRSIFIELRNLTRLYSMFYPVFAASYDDVFNSNCRRRSPIKSSAKQRWLVPDGVNDTLYDPDSAVRLSNNLYKYTVEDQVVEFKYFFYWSGFRLFTFLGYKILNGLDLDSFEENVIIVMGGFSTGIASKMVDLNHLVLLSRFLISVSSICTKQPASERRLRTAVRLIVEFTAVIVKQLNILLKDSNSLRHGILTGNLDSEVVKFLIPTVILMYWMSTFEDFRNMEQWKRKWFLDTNLLADLWPEVAKLANAVNGVVSECSYINQHAEPQTIEYCIPELVNSFGCSPTFDKTPSYFLKTDKRTTPSVDINVDVRLLCLSESISRLATQGEYLKSTDGVFVGLSDSMRVLNPTPEYVDVPSMLPVPLNEIIECVNRRRTEVPAEQAKELAELVELAKSVETEADGNDIVNNIVVVVKPQYIVIDTNVFIDALPHIVELMKDTALQILIPTPVLSELRGLKKKVAGEDRDEERARIVREGAQKALDLFETINQDNVKVLLCNGEVDKFHPDYHERLDDTNNDRLIIDGARKLSDRVSARSHLVPCGEVWLYRNVLLLSKDRVMMLLAFGHRLPSLDIITFYRWAGFRRPPSVARVQSPEV</sequence>
<dbReference type="EMBL" id="CAJFCW020000003">
    <property type="protein sequence ID" value="CAG9103657.1"/>
    <property type="molecule type" value="Genomic_DNA"/>
</dbReference>
<feature type="domain" description="PIN" evidence="2">
    <location>
        <begin position="849"/>
        <end position="994"/>
    </location>
</feature>
<organism evidence="3 4">
    <name type="scientific">Bursaphelenchus okinawaensis</name>
    <dbReference type="NCBI Taxonomy" id="465554"/>
    <lineage>
        <taxon>Eukaryota</taxon>
        <taxon>Metazoa</taxon>
        <taxon>Ecdysozoa</taxon>
        <taxon>Nematoda</taxon>
        <taxon>Chromadorea</taxon>
        <taxon>Rhabditida</taxon>
        <taxon>Tylenchina</taxon>
        <taxon>Tylenchomorpha</taxon>
        <taxon>Aphelenchoidea</taxon>
        <taxon>Aphelenchoididae</taxon>
        <taxon>Bursaphelenchus</taxon>
    </lineage>
</organism>
<evidence type="ECO:0000259" key="2">
    <source>
        <dbReference type="SMART" id="SM00670"/>
    </source>
</evidence>
<dbReference type="Pfam" id="PF13638">
    <property type="entry name" value="PIN_4"/>
    <property type="match status" value="1"/>
</dbReference>